<dbReference type="RefSeq" id="WP_190135494.1">
    <property type="nucleotide sequence ID" value="NZ_BNBT01000020.1"/>
</dbReference>
<dbReference type="InterPro" id="IPR045372">
    <property type="entry name" value="YidB"/>
</dbReference>
<evidence type="ECO:0000313" key="1">
    <source>
        <dbReference type="EMBL" id="GHE50242.1"/>
    </source>
</evidence>
<organism evidence="1 2">
    <name type="scientific">Streptomyces longispororuber</name>
    <dbReference type="NCBI Taxonomy" id="68230"/>
    <lineage>
        <taxon>Bacteria</taxon>
        <taxon>Bacillati</taxon>
        <taxon>Actinomycetota</taxon>
        <taxon>Actinomycetes</taxon>
        <taxon>Kitasatosporales</taxon>
        <taxon>Streptomycetaceae</taxon>
        <taxon>Streptomyces</taxon>
    </lineage>
</organism>
<name>A0A919DJE3_9ACTN</name>
<gene>
    <name evidence="1" type="ORF">GCM10018785_19880</name>
</gene>
<dbReference type="SUPFAM" id="SSF140804">
    <property type="entry name" value="YidB-like"/>
    <property type="match status" value="1"/>
</dbReference>
<proteinExistence type="predicted"/>
<dbReference type="Gene3D" id="1.10.10.690">
    <property type="entry name" value="YidB-like"/>
    <property type="match status" value="1"/>
</dbReference>
<evidence type="ECO:0000313" key="2">
    <source>
        <dbReference type="Proteomes" id="UP000608024"/>
    </source>
</evidence>
<dbReference type="InterPro" id="IPR027405">
    <property type="entry name" value="YidB-like"/>
</dbReference>
<sequence length="104" mass="10735">MAAIDTPATPLEQFIIATLYDGSTATAAIEELRQAGLGDKVDSWLGSGENQPLTADEVGKALGDTVGRVAALLGTSTDDVAERVTQTLPATLEALSTHGEIPQQ</sequence>
<dbReference type="AlphaFoldDB" id="A0A919DJE3"/>
<reference evidence="1" key="1">
    <citation type="journal article" date="2014" name="Int. J. Syst. Evol. Microbiol.">
        <title>Complete genome sequence of Corynebacterium casei LMG S-19264T (=DSM 44701T), isolated from a smear-ripened cheese.</title>
        <authorList>
            <consortium name="US DOE Joint Genome Institute (JGI-PGF)"/>
            <person name="Walter F."/>
            <person name="Albersmeier A."/>
            <person name="Kalinowski J."/>
            <person name="Ruckert C."/>
        </authorList>
    </citation>
    <scope>NUCLEOTIDE SEQUENCE</scope>
    <source>
        <strain evidence="1">JCM 4784</strain>
    </source>
</reference>
<reference evidence="1" key="2">
    <citation type="submission" date="2020-09" db="EMBL/GenBank/DDBJ databases">
        <authorList>
            <person name="Sun Q."/>
            <person name="Ohkuma M."/>
        </authorList>
    </citation>
    <scope>NUCLEOTIDE SEQUENCE</scope>
    <source>
        <strain evidence="1">JCM 4784</strain>
    </source>
</reference>
<dbReference type="Pfam" id="PF20159">
    <property type="entry name" value="YidB"/>
    <property type="match status" value="1"/>
</dbReference>
<dbReference type="EMBL" id="BNBT01000020">
    <property type="protein sequence ID" value="GHE50242.1"/>
    <property type="molecule type" value="Genomic_DNA"/>
</dbReference>
<keyword evidence="2" id="KW-1185">Reference proteome</keyword>
<protein>
    <recommendedName>
        <fullName evidence="3">DUF937 domain-containing protein</fullName>
    </recommendedName>
</protein>
<comment type="caution">
    <text evidence="1">The sequence shown here is derived from an EMBL/GenBank/DDBJ whole genome shotgun (WGS) entry which is preliminary data.</text>
</comment>
<dbReference type="Proteomes" id="UP000608024">
    <property type="component" value="Unassembled WGS sequence"/>
</dbReference>
<evidence type="ECO:0008006" key="3">
    <source>
        <dbReference type="Google" id="ProtNLM"/>
    </source>
</evidence>
<accession>A0A919DJE3</accession>